<keyword evidence="1" id="KW-0812">Transmembrane</keyword>
<comment type="caution">
    <text evidence="2">The sequence shown here is derived from an EMBL/GenBank/DDBJ whole genome shotgun (WGS) entry which is preliminary data.</text>
</comment>
<reference evidence="2" key="1">
    <citation type="submission" date="2020-01" db="EMBL/GenBank/DDBJ databases">
        <title>Insect and environment-associated Actinomycetes.</title>
        <authorList>
            <person name="Currrie C."/>
            <person name="Chevrette M."/>
            <person name="Carlson C."/>
            <person name="Stubbendieck R."/>
            <person name="Wendt-Pienkowski E."/>
        </authorList>
    </citation>
    <scope>NUCLEOTIDE SEQUENCE</scope>
    <source>
        <strain evidence="2">SID7499</strain>
    </source>
</reference>
<feature type="transmembrane region" description="Helical" evidence="1">
    <location>
        <begin position="12"/>
        <end position="29"/>
    </location>
</feature>
<proteinExistence type="predicted"/>
<organism evidence="2">
    <name type="scientific">Streptomyces sp. SID7499</name>
    <dbReference type="NCBI Taxonomy" id="2706086"/>
    <lineage>
        <taxon>Bacteria</taxon>
        <taxon>Bacillati</taxon>
        <taxon>Actinomycetota</taxon>
        <taxon>Actinomycetes</taxon>
        <taxon>Kitasatosporales</taxon>
        <taxon>Streptomycetaceae</taxon>
        <taxon>Streptomyces</taxon>
    </lineage>
</organism>
<keyword evidence="1" id="KW-0472">Membrane</keyword>
<dbReference type="AlphaFoldDB" id="A0A6G3X3R2"/>
<name>A0A6G3X3R2_9ACTN</name>
<dbReference type="InterPro" id="IPR045629">
    <property type="entry name" value="DUF6232"/>
</dbReference>
<evidence type="ECO:0000256" key="1">
    <source>
        <dbReference type="SAM" id="Phobius"/>
    </source>
</evidence>
<accession>A0A6G3X3R2</accession>
<protein>
    <submittedName>
        <fullName evidence="2">Uncharacterized protein</fullName>
    </submittedName>
</protein>
<feature type="non-terminal residue" evidence="2">
    <location>
        <position position="1"/>
    </location>
</feature>
<dbReference type="EMBL" id="JAAGMN010004093">
    <property type="protein sequence ID" value="NEE12448.1"/>
    <property type="molecule type" value="Genomic_DNA"/>
</dbReference>
<gene>
    <name evidence="2" type="ORF">G3M58_39080</name>
</gene>
<keyword evidence="1" id="KW-1133">Transmembrane helix</keyword>
<sequence>VAVLYSVTDWTPVFVLLIVLVVYFVKALLTPATPALIVETAGGSRNLVTLPSVDELRIIAGQIVHAIDHPEAEFTAYVHQLNNYNGPVFNQNGAQNTG</sequence>
<feature type="non-terminal residue" evidence="2">
    <location>
        <position position="98"/>
    </location>
</feature>
<evidence type="ECO:0000313" key="2">
    <source>
        <dbReference type="EMBL" id="NEE12448.1"/>
    </source>
</evidence>
<dbReference type="Pfam" id="PF19744">
    <property type="entry name" value="DUF6232"/>
    <property type="match status" value="1"/>
</dbReference>